<dbReference type="Proteomes" id="UP000196475">
    <property type="component" value="Unassembled WGS sequence"/>
</dbReference>
<dbReference type="InterPro" id="IPR019644">
    <property type="entry name" value="DUF2508"/>
</dbReference>
<dbReference type="Pfam" id="PF10704">
    <property type="entry name" value="DUF2508"/>
    <property type="match status" value="1"/>
</dbReference>
<comment type="caution">
    <text evidence="1">The sequence shown here is derived from an EMBL/GenBank/DDBJ whole genome shotgun (WGS) entry which is preliminary data.</text>
</comment>
<protein>
    <recommendedName>
        <fullName evidence="3">DUF2508 domain-containing protein</fullName>
    </recommendedName>
</protein>
<sequence length="85" mass="9994">MEGFPASVGLDDWTEQDKERLIREIEKAHREWLIAQEMLNQVDTPDLIDYSIYFFKAAEAKYIYLHKLGKAIGLKLSHPVQWEES</sequence>
<evidence type="ECO:0008006" key="3">
    <source>
        <dbReference type="Google" id="ProtNLM"/>
    </source>
</evidence>
<dbReference type="EMBL" id="LZRT01000107">
    <property type="protein sequence ID" value="OUM85330.1"/>
    <property type="molecule type" value="Genomic_DNA"/>
</dbReference>
<accession>A0A1Y3PDD2</accession>
<evidence type="ECO:0000313" key="1">
    <source>
        <dbReference type="EMBL" id="OUM85330.1"/>
    </source>
</evidence>
<name>A0A1Y3PDD2_9BACI</name>
<gene>
    <name evidence="1" type="ORF">BAA01_14930</name>
</gene>
<evidence type="ECO:0000313" key="2">
    <source>
        <dbReference type="Proteomes" id="UP000196475"/>
    </source>
</evidence>
<dbReference type="AlphaFoldDB" id="A0A1Y3PDD2"/>
<organism evidence="1 2">
    <name type="scientific">Bacillus thermozeamaize</name>
    <dbReference type="NCBI Taxonomy" id="230954"/>
    <lineage>
        <taxon>Bacteria</taxon>
        <taxon>Bacillati</taxon>
        <taxon>Bacillota</taxon>
        <taxon>Bacilli</taxon>
        <taxon>Bacillales</taxon>
        <taxon>Bacillaceae</taxon>
        <taxon>Bacillus</taxon>
    </lineage>
</organism>
<reference evidence="2" key="1">
    <citation type="submission" date="2016-06" db="EMBL/GenBank/DDBJ databases">
        <authorList>
            <person name="Nascimento L."/>
            <person name="Pereira R.V."/>
            <person name="Martins L.F."/>
            <person name="Quaggio R.B."/>
            <person name="Silva A.M."/>
            <person name="Setubal J.C."/>
        </authorList>
    </citation>
    <scope>NUCLEOTIDE SEQUENCE [LARGE SCALE GENOMIC DNA]</scope>
</reference>
<proteinExistence type="predicted"/>